<evidence type="ECO:0000313" key="4">
    <source>
        <dbReference type="Proteomes" id="UP001341840"/>
    </source>
</evidence>
<keyword evidence="4" id="KW-1185">Reference proteome</keyword>
<gene>
    <name evidence="3" type="ORF">PIB30_027801</name>
</gene>
<feature type="domain" description="At1g61320/AtMIF1 LRR" evidence="2">
    <location>
        <begin position="270"/>
        <end position="397"/>
    </location>
</feature>
<evidence type="ECO:0000313" key="3">
    <source>
        <dbReference type="EMBL" id="MED6133376.1"/>
    </source>
</evidence>
<dbReference type="SUPFAM" id="SSF81383">
    <property type="entry name" value="F-box domain"/>
    <property type="match status" value="1"/>
</dbReference>
<feature type="domain" description="At1g61320/AtMIF1 LRR" evidence="2">
    <location>
        <begin position="86"/>
        <end position="253"/>
    </location>
</feature>
<reference evidence="3 4" key="1">
    <citation type="journal article" date="2023" name="Plants (Basel)">
        <title>Bridging the Gap: Combining Genomics and Transcriptomics Approaches to Understand Stylosanthes scabra, an Orphan Legume from the Brazilian Caatinga.</title>
        <authorList>
            <person name="Ferreira-Neto J.R.C."/>
            <person name="da Silva M.D."/>
            <person name="Binneck E."/>
            <person name="de Melo N.F."/>
            <person name="da Silva R.H."/>
            <person name="de Melo A.L.T.M."/>
            <person name="Pandolfi V."/>
            <person name="Bustamante F.O."/>
            <person name="Brasileiro-Vidal A.C."/>
            <person name="Benko-Iseppon A.M."/>
        </authorList>
    </citation>
    <scope>NUCLEOTIDE SEQUENCE [LARGE SCALE GENOMIC DNA]</scope>
    <source>
        <tissue evidence="3">Leaves</tissue>
    </source>
</reference>
<dbReference type="EMBL" id="JASCZI010060523">
    <property type="protein sequence ID" value="MED6133376.1"/>
    <property type="molecule type" value="Genomic_DNA"/>
</dbReference>
<proteinExistence type="predicted"/>
<evidence type="ECO:0000259" key="1">
    <source>
        <dbReference type="Pfam" id="PF00646"/>
    </source>
</evidence>
<sequence>MDRLSAMPKAILHDILARLPHKEAAKTIALSKTWRDTWYSFPNLSVCWISFFTERDVPVGESHRFSGLDNLIDYVTKRLLRLRDQGLALEEFKLDLGYRVDPTLVSFHLDQWIQMASEIGVKVLELNLSSDYGRWDLPLCAIEAKSLTKLHLGKGIRIGQEFLKHSMKLSSVKMLSLTRVLFAHERIIEHFISHCPLTEHLTMHSCYVYNHLSSEVPLESLFLHGLRKLKEVDLQGIQEVHIDSPNLENLCYRPLNSNAPFKLNFDSCIALRSLILMHLQIIANVDKWFHELFSKHPFLESLVIFACSMPERIDISSAQLKVLRLKNCSNLKEVNIDAPNLLSFYYDSADKPVISFKRSSDLLKVKVDTDVDFEHFYSLRKFIWNLPQKNLATLSLFIEQSFPEEYGYLYLPELQVSSIPPSIKHLEVIVDNSNHEALYGPLMNYLLSSCFPETISFIYDGHYTFIEFFYDRLMGRRKGECHCSSSDTKCWWHALKIVNISRSFRTNQNIDFKDMRDVWPLSSTVKVTFRLELW</sequence>
<dbReference type="InterPro" id="IPR036047">
    <property type="entry name" value="F-box-like_dom_sf"/>
</dbReference>
<dbReference type="Pfam" id="PF23622">
    <property type="entry name" value="LRR_At1g61320_AtMIF1"/>
    <property type="match status" value="2"/>
</dbReference>
<dbReference type="Pfam" id="PF00646">
    <property type="entry name" value="F-box"/>
    <property type="match status" value="1"/>
</dbReference>
<dbReference type="PANTHER" id="PTHR34145">
    <property type="entry name" value="OS02G0105600 PROTEIN"/>
    <property type="match status" value="1"/>
</dbReference>
<feature type="domain" description="F-box" evidence="1">
    <location>
        <begin position="4"/>
        <end position="42"/>
    </location>
</feature>
<accession>A0ABU6SAY6</accession>
<comment type="caution">
    <text evidence="3">The sequence shown here is derived from an EMBL/GenBank/DDBJ whole genome shotgun (WGS) entry which is preliminary data.</text>
</comment>
<dbReference type="Proteomes" id="UP001341840">
    <property type="component" value="Unassembled WGS sequence"/>
</dbReference>
<dbReference type="InterPro" id="IPR001810">
    <property type="entry name" value="F-box_dom"/>
</dbReference>
<evidence type="ECO:0000259" key="2">
    <source>
        <dbReference type="Pfam" id="PF23622"/>
    </source>
</evidence>
<dbReference type="Gene3D" id="3.80.10.10">
    <property type="entry name" value="Ribonuclease Inhibitor"/>
    <property type="match status" value="1"/>
</dbReference>
<dbReference type="SUPFAM" id="SSF52047">
    <property type="entry name" value="RNI-like"/>
    <property type="match status" value="1"/>
</dbReference>
<dbReference type="InterPro" id="IPR032675">
    <property type="entry name" value="LRR_dom_sf"/>
</dbReference>
<protein>
    <recommendedName>
        <fullName evidence="5">F-box domain-containing protein</fullName>
    </recommendedName>
</protein>
<evidence type="ECO:0008006" key="5">
    <source>
        <dbReference type="Google" id="ProtNLM"/>
    </source>
</evidence>
<name>A0ABU6SAY6_9FABA</name>
<dbReference type="InterPro" id="IPR055357">
    <property type="entry name" value="LRR_At1g61320_AtMIF1"/>
</dbReference>
<dbReference type="InterPro" id="IPR053772">
    <property type="entry name" value="At1g61320/At1g61330-like"/>
</dbReference>
<organism evidence="3 4">
    <name type="scientific">Stylosanthes scabra</name>
    <dbReference type="NCBI Taxonomy" id="79078"/>
    <lineage>
        <taxon>Eukaryota</taxon>
        <taxon>Viridiplantae</taxon>
        <taxon>Streptophyta</taxon>
        <taxon>Embryophyta</taxon>
        <taxon>Tracheophyta</taxon>
        <taxon>Spermatophyta</taxon>
        <taxon>Magnoliopsida</taxon>
        <taxon>eudicotyledons</taxon>
        <taxon>Gunneridae</taxon>
        <taxon>Pentapetalae</taxon>
        <taxon>rosids</taxon>
        <taxon>fabids</taxon>
        <taxon>Fabales</taxon>
        <taxon>Fabaceae</taxon>
        <taxon>Papilionoideae</taxon>
        <taxon>50 kb inversion clade</taxon>
        <taxon>dalbergioids sensu lato</taxon>
        <taxon>Dalbergieae</taxon>
        <taxon>Pterocarpus clade</taxon>
        <taxon>Stylosanthes</taxon>
    </lineage>
</organism>